<feature type="transmembrane region" description="Helical" evidence="2">
    <location>
        <begin position="149"/>
        <end position="175"/>
    </location>
</feature>
<proteinExistence type="predicted"/>
<accession>A0A0K1PKY8</accession>
<name>A0A0K1PKY8_9BACT</name>
<keyword evidence="2" id="KW-1133">Transmembrane helix</keyword>
<gene>
    <name evidence="3" type="ORF">AKJ09_00428</name>
</gene>
<dbReference type="AlphaFoldDB" id="A0A0K1PKY8"/>
<feature type="region of interest" description="Disordered" evidence="1">
    <location>
        <begin position="92"/>
        <end position="112"/>
    </location>
</feature>
<evidence type="ECO:0000256" key="2">
    <source>
        <dbReference type="SAM" id="Phobius"/>
    </source>
</evidence>
<dbReference type="Proteomes" id="UP000064967">
    <property type="component" value="Chromosome"/>
</dbReference>
<keyword evidence="2" id="KW-0812">Transmembrane</keyword>
<evidence type="ECO:0000313" key="3">
    <source>
        <dbReference type="EMBL" id="AKU93764.1"/>
    </source>
</evidence>
<keyword evidence="2" id="KW-0472">Membrane</keyword>
<keyword evidence="4" id="KW-1185">Reference proteome</keyword>
<feature type="compositionally biased region" description="Low complexity" evidence="1">
    <location>
        <begin position="103"/>
        <end position="112"/>
    </location>
</feature>
<organism evidence="3 4">
    <name type="scientific">Labilithrix luteola</name>
    <dbReference type="NCBI Taxonomy" id="1391654"/>
    <lineage>
        <taxon>Bacteria</taxon>
        <taxon>Pseudomonadati</taxon>
        <taxon>Myxococcota</taxon>
        <taxon>Polyangia</taxon>
        <taxon>Polyangiales</taxon>
        <taxon>Labilitrichaceae</taxon>
        <taxon>Labilithrix</taxon>
    </lineage>
</organism>
<evidence type="ECO:0000313" key="4">
    <source>
        <dbReference type="Proteomes" id="UP000064967"/>
    </source>
</evidence>
<dbReference type="KEGG" id="llu:AKJ09_00428"/>
<dbReference type="EMBL" id="CP012333">
    <property type="protein sequence ID" value="AKU93764.1"/>
    <property type="molecule type" value="Genomic_DNA"/>
</dbReference>
<sequence length="290" mass="29575">MQQRQVSVVVMATCDYAPSGPMGDPAQLDQHVQQQVLRAIRDVIGRKMANRELTFRHLGTGDVAAVTPEILAVSGLEQNGIRVSSLAMSFGIDGHPPQPPRPAQGAPPAAQQHNLAQGTFDMGGGHQLRVKINGKTPENYLKDKASGMVFGWILGAIIVGAMVLTVVGFGIYIFVVAKSGNAPKAAAAAKWDGKSEFECAGNDAVVLTGVTAKAGVKASGNCQLTMSSVSITAPVAIEAGGNAKVTMTGGSISSSTNSVVASANAKVDLVGTKVTGKAKTSGGAKVTGAP</sequence>
<dbReference type="RefSeq" id="WP_146645466.1">
    <property type="nucleotide sequence ID" value="NZ_CP012333.1"/>
</dbReference>
<protein>
    <submittedName>
        <fullName evidence="3">Uncharacterized protein</fullName>
    </submittedName>
</protein>
<reference evidence="3 4" key="1">
    <citation type="submission" date="2015-08" db="EMBL/GenBank/DDBJ databases">
        <authorList>
            <person name="Babu N.S."/>
            <person name="Beckwith C.J."/>
            <person name="Beseler K.G."/>
            <person name="Brison A."/>
            <person name="Carone J.V."/>
            <person name="Caskin T.P."/>
            <person name="Diamond M."/>
            <person name="Durham M.E."/>
            <person name="Foxe J.M."/>
            <person name="Go M."/>
            <person name="Henderson B.A."/>
            <person name="Jones I.B."/>
            <person name="McGettigan J.A."/>
            <person name="Micheletti S.J."/>
            <person name="Nasrallah M.E."/>
            <person name="Ortiz D."/>
            <person name="Piller C.R."/>
            <person name="Privatt S.R."/>
            <person name="Schneider S.L."/>
            <person name="Sharp S."/>
            <person name="Smith T.C."/>
            <person name="Stanton J.D."/>
            <person name="Ullery H.E."/>
            <person name="Wilson R.J."/>
            <person name="Serrano M.G."/>
            <person name="Buck G."/>
            <person name="Lee V."/>
            <person name="Wang Y."/>
            <person name="Carvalho R."/>
            <person name="Voegtly L."/>
            <person name="Shi R."/>
            <person name="Duckworth R."/>
            <person name="Johnson A."/>
            <person name="Loviza R."/>
            <person name="Walstead R."/>
            <person name="Shah Z."/>
            <person name="Kiflezghi M."/>
            <person name="Wade K."/>
            <person name="Ball S.L."/>
            <person name="Bradley K.W."/>
            <person name="Asai D.J."/>
            <person name="Bowman C.A."/>
            <person name="Russell D.A."/>
            <person name="Pope W.H."/>
            <person name="Jacobs-Sera D."/>
            <person name="Hendrix R.W."/>
            <person name="Hatfull G.F."/>
        </authorList>
    </citation>
    <scope>NUCLEOTIDE SEQUENCE [LARGE SCALE GENOMIC DNA]</scope>
    <source>
        <strain evidence="3 4">DSM 27648</strain>
    </source>
</reference>
<evidence type="ECO:0000256" key="1">
    <source>
        <dbReference type="SAM" id="MobiDB-lite"/>
    </source>
</evidence>